<dbReference type="SUPFAM" id="SSF52141">
    <property type="entry name" value="Uracil-DNA glycosylase-like"/>
    <property type="match status" value="1"/>
</dbReference>
<dbReference type="GO" id="GO:0008263">
    <property type="term" value="F:pyrimidine-specific mismatch base pair DNA N-glycosylase activity"/>
    <property type="evidence" value="ECO:0007669"/>
    <property type="project" value="TreeGrafter"/>
</dbReference>
<name>A0AAU7UBU2_9DEIO</name>
<evidence type="ECO:0000256" key="3">
    <source>
        <dbReference type="ARBA" id="ARBA00023204"/>
    </source>
</evidence>
<evidence type="ECO:0000313" key="5">
    <source>
        <dbReference type="EMBL" id="XBV85954.1"/>
    </source>
</evidence>
<keyword evidence="5" id="KW-0326">Glycosidase</keyword>
<dbReference type="Gene3D" id="3.40.470.10">
    <property type="entry name" value="Uracil-DNA glycosylase-like domain"/>
    <property type="match status" value="1"/>
</dbReference>
<dbReference type="InterPro" id="IPR015637">
    <property type="entry name" value="MUG/TDG"/>
</dbReference>
<evidence type="ECO:0000256" key="1">
    <source>
        <dbReference type="ARBA" id="ARBA00022763"/>
    </source>
</evidence>
<dbReference type="GO" id="GO:0004844">
    <property type="term" value="F:uracil DNA N-glycosylase activity"/>
    <property type="evidence" value="ECO:0007669"/>
    <property type="project" value="TreeGrafter"/>
</dbReference>
<dbReference type="Pfam" id="PF03167">
    <property type="entry name" value="UDG"/>
    <property type="match status" value="1"/>
</dbReference>
<dbReference type="InterPro" id="IPR005122">
    <property type="entry name" value="Uracil-DNA_glycosylase-like"/>
</dbReference>
<sequence length="189" mass="20638">MSATATDSDPGGLPDTSGYLVPDLLQPGLTLIIVGSAPSTISARARAYYANPQNKFWRTLHAAGLTPRLFSPQDYPQLLPLGIGLTDLAKRHAGIDSALPKEAWSRQELHAKLSHYRPRMVAFTSKRAASEGLGVPTGRLPYGLQAQPFLGVEVWVMPSTSPLADTHFQLEPWLRLGERFRELSRTPPG</sequence>
<dbReference type="CDD" id="cd10028">
    <property type="entry name" value="UDG-F2_TDG_MUG"/>
    <property type="match status" value="1"/>
</dbReference>
<proteinExistence type="predicted"/>
<reference evidence="5" key="1">
    <citation type="submission" date="2024-06" db="EMBL/GenBank/DDBJ databases">
        <title>Draft Genome Sequence of Deinococcus sonorensis Type Strain KR-87, a Biofilm Producing Representative of the Genus Deinococcus.</title>
        <authorList>
            <person name="Boren L.S."/>
            <person name="Grosso R.A."/>
            <person name="Hugenberg-Cox A.N."/>
            <person name="Hill J.T.E."/>
            <person name="Albert C.M."/>
            <person name="Tuohy J.M."/>
        </authorList>
    </citation>
    <scope>NUCLEOTIDE SEQUENCE</scope>
    <source>
        <strain evidence="5">KR-87</strain>
    </source>
</reference>
<accession>A0AAU7UBU2</accession>
<dbReference type="InterPro" id="IPR036895">
    <property type="entry name" value="Uracil-DNA_glycosylase-like_sf"/>
</dbReference>
<dbReference type="KEGG" id="dsc:ABOD76_06505"/>
<keyword evidence="3" id="KW-0234">DNA repair</keyword>
<keyword evidence="2 5" id="KW-0378">Hydrolase</keyword>
<protein>
    <submittedName>
        <fullName evidence="5">Mismatch-specific DNA-glycosylase</fullName>
        <ecNumber evidence="5">3.2.2.-</ecNumber>
    </submittedName>
</protein>
<dbReference type="PANTHER" id="PTHR12159:SF9">
    <property type="entry name" value="G_T MISMATCH-SPECIFIC THYMINE DNA GLYCOSYLASE"/>
    <property type="match status" value="1"/>
</dbReference>
<dbReference type="PANTHER" id="PTHR12159">
    <property type="entry name" value="G/T AND G/U MISMATCH-SPECIFIC DNA GLYCOSYLASE"/>
    <property type="match status" value="1"/>
</dbReference>
<evidence type="ECO:0000259" key="4">
    <source>
        <dbReference type="Pfam" id="PF03167"/>
    </source>
</evidence>
<dbReference type="EMBL" id="CP158299">
    <property type="protein sequence ID" value="XBV85954.1"/>
    <property type="molecule type" value="Genomic_DNA"/>
</dbReference>
<dbReference type="RefSeq" id="WP_350244000.1">
    <property type="nucleotide sequence ID" value="NZ_CP158299.1"/>
</dbReference>
<organism evidence="5">
    <name type="scientific">Deinococcus sonorensis KR-87</name>
    <dbReference type="NCBI Taxonomy" id="694439"/>
    <lineage>
        <taxon>Bacteria</taxon>
        <taxon>Thermotogati</taxon>
        <taxon>Deinococcota</taxon>
        <taxon>Deinococci</taxon>
        <taxon>Deinococcales</taxon>
        <taxon>Deinococcaceae</taxon>
        <taxon>Deinococcus</taxon>
    </lineage>
</organism>
<dbReference type="GO" id="GO:0006285">
    <property type="term" value="P:base-excision repair, AP site formation"/>
    <property type="evidence" value="ECO:0007669"/>
    <property type="project" value="InterPro"/>
</dbReference>
<gene>
    <name evidence="5" type="ORF">ABOD76_06505</name>
</gene>
<dbReference type="EC" id="3.2.2.-" evidence="5"/>
<keyword evidence="1" id="KW-0227">DNA damage</keyword>
<dbReference type="AlphaFoldDB" id="A0AAU7UBU2"/>
<feature type="domain" description="Uracil-DNA glycosylase-like" evidence="4">
    <location>
        <begin position="23"/>
        <end position="173"/>
    </location>
</feature>
<evidence type="ECO:0000256" key="2">
    <source>
        <dbReference type="ARBA" id="ARBA00022801"/>
    </source>
</evidence>